<feature type="transmembrane region" description="Helical" evidence="1">
    <location>
        <begin position="64"/>
        <end position="87"/>
    </location>
</feature>
<sequence>MPGATPVRTLNGVNPHQFQQREFQQRPTAAPRTASRFFGLYVLIVMAAVVAATAPVLFGADATYLGVVTPLFMWVPAATVLLLHLVLRPRGPDGERLPLFRTAALPLRPVRPVVFGALVITAGLCLLPVVTILAGGAIGVIDVGATPEATALIPLIVPTVIVLMVSTLGEESAWRGYLTTLLGPRGFWGTTLLIGGLWALWHLPLTGAYWIAGDMAGREVLTTTVNLLLAAVALSALRFMTGSVWPAVLGHALHNALLQFAYSNFMTPTRELSDAAYWTFTAVAWTMWIVLDAVLVLLAHRRPNSRV</sequence>
<keyword evidence="1" id="KW-0472">Membrane</keyword>
<feature type="transmembrane region" description="Helical" evidence="1">
    <location>
        <begin position="275"/>
        <end position="299"/>
    </location>
</feature>
<evidence type="ECO:0000313" key="4">
    <source>
        <dbReference type="Proteomes" id="UP001501094"/>
    </source>
</evidence>
<evidence type="ECO:0000256" key="1">
    <source>
        <dbReference type="SAM" id="Phobius"/>
    </source>
</evidence>
<dbReference type="Pfam" id="PF02517">
    <property type="entry name" value="Rce1-like"/>
    <property type="match status" value="1"/>
</dbReference>
<proteinExistence type="predicted"/>
<keyword evidence="3" id="KW-0482">Metalloprotease</keyword>
<dbReference type="PANTHER" id="PTHR35797">
    <property type="entry name" value="PROTEASE-RELATED"/>
    <property type="match status" value="1"/>
</dbReference>
<feature type="domain" description="CAAX prenyl protease 2/Lysostaphin resistance protein A-like" evidence="2">
    <location>
        <begin position="156"/>
        <end position="257"/>
    </location>
</feature>
<reference evidence="3 4" key="1">
    <citation type="journal article" date="2019" name="Int. J. Syst. Evol. Microbiol.">
        <title>The Global Catalogue of Microorganisms (GCM) 10K type strain sequencing project: providing services to taxonomists for standard genome sequencing and annotation.</title>
        <authorList>
            <consortium name="The Broad Institute Genomics Platform"/>
            <consortium name="The Broad Institute Genome Sequencing Center for Infectious Disease"/>
            <person name="Wu L."/>
            <person name="Ma J."/>
        </authorList>
    </citation>
    <scope>NUCLEOTIDE SEQUENCE [LARGE SCALE GENOMIC DNA]</scope>
    <source>
        <strain evidence="3 4">JCM 14326</strain>
    </source>
</reference>
<evidence type="ECO:0000313" key="3">
    <source>
        <dbReference type="EMBL" id="GAA1870304.1"/>
    </source>
</evidence>
<keyword evidence="3" id="KW-0378">Hydrolase</keyword>
<dbReference type="Proteomes" id="UP001501094">
    <property type="component" value="Unassembled WGS sequence"/>
</dbReference>
<protein>
    <submittedName>
        <fullName evidence="3">CPBP family intramembrane metalloprotease</fullName>
    </submittedName>
</protein>
<organism evidence="3 4">
    <name type="scientific">Myceligenerans crystallogenes</name>
    <dbReference type="NCBI Taxonomy" id="316335"/>
    <lineage>
        <taxon>Bacteria</taxon>
        <taxon>Bacillati</taxon>
        <taxon>Actinomycetota</taxon>
        <taxon>Actinomycetes</taxon>
        <taxon>Micrococcales</taxon>
        <taxon>Promicromonosporaceae</taxon>
        <taxon>Myceligenerans</taxon>
    </lineage>
</organism>
<keyword evidence="1" id="KW-1133">Transmembrane helix</keyword>
<feature type="transmembrane region" description="Helical" evidence="1">
    <location>
        <begin position="38"/>
        <end position="58"/>
    </location>
</feature>
<keyword evidence="1" id="KW-0812">Transmembrane</keyword>
<dbReference type="InterPro" id="IPR042150">
    <property type="entry name" value="MmRce1-like"/>
</dbReference>
<feature type="transmembrane region" description="Helical" evidence="1">
    <location>
        <begin position="220"/>
        <end position="237"/>
    </location>
</feature>
<keyword evidence="3" id="KW-0645">Protease</keyword>
<gene>
    <name evidence="3" type="ORF">GCM10009751_31760</name>
</gene>
<comment type="caution">
    <text evidence="3">The sequence shown here is derived from an EMBL/GenBank/DDBJ whole genome shotgun (WGS) entry which is preliminary data.</text>
</comment>
<feature type="transmembrane region" description="Helical" evidence="1">
    <location>
        <begin position="181"/>
        <end position="200"/>
    </location>
</feature>
<evidence type="ECO:0000259" key="2">
    <source>
        <dbReference type="Pfam" id="PF02517"/>
    </source>
</evidence>
<feature type="transmembrane region" description="Helical" evidence="1">
    <location>
        <begin position="151"/>
        <end position="169"/>
    </location>
</feature>
<keyword evidence="4" id="KW-1185">Reference proteome</keyword>
<dbReference type="EMBL" id="BAAANL010000006">
    <property type="protein sequence ID" value="GAA1870304.1"/>
    <property type="molecule type" value="Genomic_DNA"/>
</dbReference>
<feature type="transmembrane region" description="Helical" evidence="1">
    <location>
        <begin position="113"/>
        <end position="139"/>
    </location>
</feature>
<dbReference type="PANTHER" id="PTHR35797:SF1">
    <property type="entry name" value="PROTEASE"/>
    <property type="match status" value="1"/>
</dbReference>
<dbReference type="GO" id="GO:0008237">
    <property type="term" value="F:metallopeptidase activity"/>
    <property type="evidence" value="ECO:0007669"/>
    <property type="project" value="UniProtKB-KW"/>
</dbReference>
<feature type="transmembrane region" description="Helical" evidence="1">
    <location>
        <begin position="244"/>
        <end position="263"/>
    </location>
</feature>
<dbReference type="InterPro" id="IPR003675">
    <property type="entry name" value="Rce1/LyrA-like_dom"/>
</dbReference>
<accession>A0ABN2NIB3</accession>
<name>A0ABN2NIB3_9MICO</name>